<feature type="non-terminal residue" evidence="1">
    <location>
        <position position="94"/>
    </location>
</feature>
<evidence type="ECO:0000313" key="1">
    <source>
        <dbReference type="EMBL" id="MDV7223499.1"/>
    </source>
</evidence>
<comment type="caution">
    <text evidence="1">The sequence shown here is derived from an EMBL/GenBank/DDBJ whole genome shotgun (WGS) entry which is preliminary data.</text>
</comment>
<name>A0ABU4FS99_9ACTN</name>
<keyword evidence="2" id="KW-1185">Reference proteome</keyword>
<protein>
    <submittedName>
        <fullName evidence="1">Uncharacterized protein</fullName>
    </submittedName>
</protein>
<organism evidence="1 2">
    <name type="scientific">Streptomyces prunicolor</name>
    <dbReference type="NCBI Taxonomy" id="67348"/>
    <lineage>
        <taxon>Bacteria</taxon>
        <taxon>Bacillati</taxon>
        <taxon>Actinomycetota</taxon>
        <taxon>Actinomycetes</taxon>
        <taxon>Kitasatosporales</taxon>
        <taxon>Streptomycetaceae</taxon>
        <taxon>Streptomyces</taxon>
    </lineage>
</organism>
<proteinExistence type="predicted"/>
<dbReference type="EMBL" id="JAWMAJ010000325">
    <property type="protein sequence ID" value="MDV7223499.1"/>
    <property type="molecule type" value="Genomic_DNA"/>
</dbReference>
<gene>
    <name evidence="1" type="ORF">R5A26_47070</name>
</gene>
<evidence type="ECO:0000313" key="2">
    <source>
        <dbReference type="Proteomes" id="UP001187346"/>
    </source>
</evidence>
<accession>A0ABU4FS99</accession>
<sequence length="94" mass="9859">MALFCAAFEVSTRTSAGPRVTAGPGTAAVVAPDDDCGYATALLRQGRQPVAVHPVPRPIPSVHAVRADGPYVRTVEHRGSLRQTVKALRALDVS</sequence>
<reference evidence="1 2" key="1">
    <citation type="submission" date="2023-10" db="EMBL/GenBank/DDBJ databases">
        <title>Characterization of rhizosphere-enriched actinobacteria from wheat plants lab-grown on chernevaya soil.</title>
        <authorList>
            <person name="Tikhonova E.N."/>
            <person name="Konopkin A."/>
            <person name="Kravchenko I.K."/>
        </authorList>
    </citation>
    <scope>NUCLEOTIDE SEQUENCE [LARGE SCALE GENOMIC DNA]</scope>
    <source>
        <strain evidence="1 2">RR29</strain>
    </source>
</reference>
<dbReference type="Proteomes" id="UP001187346">
    <property type="component" value="Unassembled WGS sequence"/>
</dbReference>